<dbReference type="GO" id="GO:0005737">
    <property type="term" value="C:cytoplasm"/>
    <property type="evidence" value="ECO:0007669"/>
    <property type="project" value="UniProtKB-SubCell"/>
</dbReference>
<evidence type="ECO:0000256" key="4">
    <source>
        <dbReference type="ARBA" id="ARBA00004496"/>
    </source>
</evidence>
<evidence type="ECO:0000256" key="2">
    <source>
        <dbReference type="ARBA" id="ARBA00001968"/>
    </source>
</evidence>
<keyword evidence="11" id="KW-0378">Hydrolase</keyword>
<dbReference type="GO" id="GO:0005634">
    <property type="term" value="C:nucleus"/>
    <property type="evidence" value="ECO:0007669"/>
    <property type="project" value="UniProtKB-SubCell"/>
</dbReference>
<evidence type="ECO:0000256" key="5">
    <source>
        <dbReference type="ARBA" id="ARBA00008372"/>
    </source>
</evidence>
<dbReference type="GO" id="GO:0003723">
    <property type="term" value="F:RNA binding"/>
    <property type="evidence" value="ECO:0007669"/>
    <property type="project" value="UniProtKB-KW"/>
</dbReference>
<organism evidence="18 20">
    <name type="scientific">Cicer arietinum</name>
    <name type="common">Chickpea</name>
    <name type="synonym">Garbanzo</name>
    <dbReference type="NCBI Taxonomy" id="3827"/>
    <lineage>
        <taxon>Eukaryota</taxon>
        <taxon>Viridiplantae</taxon>
        <taxon>Streptophyta</taxon>
        <taxon>Embryophyta</taxon>
        <taxon>Tracheophyta</taxon>
        <taxon>Spermatophyta</taxon>
        <taxon>Magnoliopsida</taxon>
        <taxon>eudicotyledons</taxon>
        <taxon>Gunneridae</taxon>
        <taxon>Pentapetalae</taxon>
        <taxon>rosids</taxon>
        <taxon>fabids</taxon>
        <taxon>Fabales</taxon>
        <taxon>Fabaceae</taxon>
        <taxon>Papilionoideae</taxon>
        <taxon>50 kb inversion clade</taxon>
        <taxon>NPAAA clade</taxon>
        <taxon>Hologalegina</taxon>
        <taxon>IRL clade</taxon>
        <taxon>Cicereae</taxon>
        <taxon>Cicer</taxon>
    </lineage>
</organism>
<comment type="similarity">
    <text evidence="5">Belongs to the CAF1 family.</text>
</comment>
<keyword evidence="12" id="KW-0269">Exonuclease</keyword>
<evidence type="ECO:0000256" key="12">
    <source>
        <dbReference type="ARBA" id="ARBA00022839"/>
    </source>
</evidence>
<dbReference type="InterPro" id="IPR036397">
    <property type="entry name" value="RNaseH_sf"/>
</dbReference>
<keyword evidence="14" id="KW-0805">Transcription regulation</keyword>
<dbReference type="STRING" id="3827.A0A1S3EAJ3"/>
<keyword evidence="9" id="KW-0540">Nuclease</keyword>
<comment type="subcellular location">
    <subcellularLocation>
        <location evidence="4">Cytoplasm</location>
    </subcellularLocation>
    <subcellularLocation>
        <location evidence="3">Nucleus</location>
    </subcellularLocation>
</comment>
<dbReference type="InterPro" id="IPR012337">
    <property type="entry name" value="RNaseH-like_sf"/>
</dbReference>
<gene>
    <name evidence="20" type="primary">LOC101496250</name>
    <name evidence="19" type="synonym">LOC101497860</name>
    <name evidence="21" type="synonym">LOC105852275</name>
</gene>
<dbReference type="SUPFAM" id="SSF53098">
    <property type="entry name" value="Ribonuclease H-like"/>
    <property type="match status" value="1"/>
</dbReference>
<keyword evidence="16" id="KW-0539">Nucleus</keyword>
<dbReference type="GO" id="GO:0004535">
    <property type="term" value="F:poly(A)-specific ribonuclease activity"/>
    <property type="evidence" value="ECO:0007669"/>
    <property type="project" value="UniProtKB-EC"/>
</dbReference>
<reference evidence="19 20" key="2">
    <citation type="submission" date="2025-04" db="UniProtKB">
        <authorList>
            <consortium name="RefSeq"/>
        </authorList>
    </citation>
    <scope>IDENTIFICATION</scope>
    <source>
        <tissue evidence="19 20">Etiolated seedlings</tissue>
    </source>
</reference>
<dbReference type="GO" id="GO:0046872">
    <property type="term" value="F:metal ion binding"/>
    <property type="evidence" value="ECO:0007669"/>
    <property type="project" value="UniProtKB-KW"/>
</dbReference>
<comment type="catalytic activity">
    <reaction evidence="1">
        <text>Exonucleolytic cleavage of poly(A) to 5'-AMP.</text>
        <dbReference type="EC" id="3.1.13.4"/>
    </reaction>
</comment>
<dbReference type="RefSeq" id="XP_012572423.1">
    <property type="nucleotide sequence ID" value="XM_012716969.2"/>
</dbReference>
<dbReference type="GO" id="GO:0030014">
    <property type="term" value="C:CCR4-NOT complex"/>
    <property type="evidence" value="ECO:0007669"/>
    <property type="project" value="InterPro"/>
</dbReference>
<evidence type="ECO:0000256" key="15">
    <source>
        <dbReference type="ARBA" id="ARBA00023163"/>
    </source>
</evidence>
<dbReference type="PaxDb" id="3827-XP_004517160.1"/>
<protein>
    <recommendedName>
        <fullName evidence="7">poly(A)-specific ribonuclease</fullName>
        <ecNumber evidence="7">3.1.13.4</ecNumber>
    </recommendedName>
</protein>
<evidence type="ECO:0000313" key="19">
    <source>
        <dbReference type="RefSeq" id="XP_004517160.1"/>
    </source>
</evidence>
<dbReference type="GeneID" id="101496250"/>
<evidence type="ECO:0000256" key="7">
    <source>
        <dbReference type="ARBA" id="ARBA00012161"/>
    </source>
</evidence>
<keyword evidence="8" id="KW-0963">Cytoplasm</keyword>
<dbReference type="KEGG" id="cam:101496250"/>
<keyword evidence="13" id="KW-0694">RNA-binding</keyword>
<dbReference type="InterPro" id="IPR006941">
    <property type="entry name" value="RNase_CAF1"/>
</dbReference>
<dbReference type="GeneID" id="101497860"/>
<evidence type="ECO:0000256" key="3">
    <source>
        <dbReference type="ARBA" id="ARBA00004123"/>
    </source>
</evidence>
<keyword evidence="15" id="KW-0804">Transcription</keyword>
<evidence type="ECO:0000256" key="1">
    <source>
        <dbReference type="ARBA" id="ARBA00001663"/>
    </source>
</evidence>
<dbReference type="Pfam" id="PF04857">
    <property type="entry name" value="CAF1"/>
    <property type="match status" value="1"/>
</dbReference>
<dbReference type="RefSeq" id="XP_004517160.1">
    <property type="nucleotide sequence ID" value="XM_004517103.3"/>
</dbReference>
<evidence type="ECO:0000256" key="16">
    <source>
        <dbReference type="ARBA" id="ARBA00023242"/>
    </source>
</evidence>
<evidence type="ECO:0000256" key="14">
    <source>
        <dbReference type="ARBA" id="ARBA00023015"/>
    </source>
</evidence>
<dbReference type="GeneID" id="105852275"/>
<evidence type="ECO:0000313" key="18">
    <source>
        <dbReference type="Proteomes" id="UP000087171"/>
    </source>
</evidence>
<dbReference type="OrthoDB" id="1164111at2759"/>
<comment type="subunit">
    <text evidence="6">Component of the CCR4-NOT complex, at least composed of CRR4 and CAF1 proteins.</text>
</comment>
<proteinExistence type="inferred from homology"/>
<evidence type="ECO:0000256" key="17">
    <source>
        <dbReference type="ARBA" id="ARBA00025148"/>
    </source>
</evidence>
<keyword evidence="10" id="KW-0479">Metal-binding</keyword>
<dbReference type="KEGG" id="cam:105852275"/>
<evidence type="ECO:0000313" key="21">
    <source>
        <dbReference type="RefSeq" id="XP_012572426.1"/>
    </source>
</evidence>
<evidence type="ECO:0000256" key="13">
    <source>
        <dbReference type="ARBA" id="ARBA00022884"/>
    </source>
</evidence>
<dbReference type="RefSeq" id="XP_012572426.1">
    <property type="nucleotide sequence ID" value="XM_012716972.2"/>
</dbReference>
<evidence type="ECO:0000256" key="9">
    <source>
        <dbReference type="ARBA" id="ARBA00022722"/>
    </source>
</evidence>
<evidence type="ECO:0000256" key="6">
    <source>
        <dbReference type="ARBA" id="ARBA00011757"/>
    </source>
</evidence>
<comment type="cofactor">
    <cofactor evidence="2">
        <name>a divalent metal cation</name>
        <dbReference type="ChEBI" id="CHEBI:60240"/>
    </cofactor>
</comment>
<dbReference type="eggNOG" id="KOG0304">
    <property type="taxonomic scope" value="Eukaryota"/>
</dbReference>
<accession>A0A1S3EAJ3</accession>
<evidence type="ECO:0000256" key="10">
    <source>
        <dbReference type="ARBA" id="ARBA00022723"/>
    </source>
</evidence>
<comment type="function">
    <text evidence="17">Ubiquitous transcription factor required for a diverse set of processes. It is a component of the CCR4 complex involved in the control of gene expression.</text>
</comment>
<dbReference type="AlphaFoldDB" id="A0A1S3EAJ3"/>
<keyword evidence="18" id="KW-1185">Reference proteome</keyword>
<name>A0A1S3EAJ3_CICAR</name>
<dbReference type="KEGG" id="cam:101497860"/>
<evidence type="ECO:0000313" key="20">
    <source>
        <dbReference type="RefSeq" id="XP_012572423.1"/>
    </source>
</evidence>
<sequence>MLQSNQEGQNSSILIREVWASNLAYEFYLIRGVVGRYPFISMDTEFPGVIHSPQVDAPNPSRRRQLHPIDCYRYLKANVDDLKLIQVGLTLTDADGNLPQFGTNQGYIWQFNFCDFDPARDHHNPDSIDLLRRQGIDFNSNISHGIDSVHFGEMLMNSGLVLNKAVTWVTFHSAYDFGYLVKILTRQNLPDRLEDFLYVLRMFFGDNVYDIKHMIRFCNALYGGLERVASTLNVDRAVGKSHQAGSDSLLTWHAFQRMMNVYFVDSEAHQHAGVLFGLEMTV</sequence>
<evidence type="ECO:0000256" key="8">
    <source>
        <dbReference type="ARBA" id="ARBA00022490"/>
    </source>
</evidence>
<dbReference type="Gene3D" id="3.30.420.10">
    <property type="entry name" value="Ribonuclease H-like superfamily/Ribonuclease H"/>
    <property type="match status" value="1"/>
</dbReference>
<dbReference type="PANTHER" id="PTHR10797">
    <property type="entry name" value="CCR4-NOT TRANSCRIPTION COMPLEX SUBUNIT"/>
    <property type="match status" value="1"/>
</dbReference>
<dbReference type="EC" id="3.1.13.4" evidence="7"/>
<evidence type="ECO:0000256" key="11">
    <source>
        <dbReference type="ARBA" id="ARBA00022801"/>
    </source>
</evidence>
<reference evidence="18" key="1">
    <citation type="journal article" date="2013" name="Nat. Biotechnol.">
        <title>Draft genome sequence of chickpea (Cicer arietinum) provides a resource for trait improvement.</title>
        <authorList>
            <person name="Varshney R.K."/>
            <person name="Song C."/>
            <person name="Saxena R.K."/>
            <person name="Azam S."/>
            <person name="Yu S."/>
            <person name="Sharpe A.G."/>
            <person name="Cannon S."/>
            <person name="Baek J."/>
            <person name="Rosen B.D."/>
            <person name="Tar'an B."/>
            <person name="Millan T."/>
            <person name="Zhang X."/>
            <person name="Ramsay L.D."/>
            <person name="Iwata A."/>
            <person name="Wang Y."/>
            <person name="Nelson W."/>
            <person name="Farmer A.D."/>
            <person name="Gaur P.M."/>
            <person name="Soderlund C."/>
            <person name="Penmetsa R.V."/>
            <person name="Xu C."/>
            <person name="Bharti A.K."/>
            <person name="He W."/>
            <person name="Winter P."/>
            <person name="Zhao S."/>
            <person name="Hane J.K."/>
            <person name="Carrasquilla-Garcia N."/>
            <person name="Condie J.A."/>
            <person name="Upadhyaya H.D."/>
            <person name="Luo M.C."/>
            <person name="Thudi M."/>
            <person name="Gowda C.L."/>
            <person name="Singh N.P."/>
            <person name="Lichtenzveig J."/>
            <person name="Gali K.K."/>
            <person name="Rubio J."/>
            <person name="Nadarajan N."/>
            <person name="Dolezel J."/>
            <person name="Bansal K.C."/>
            <person name="Xu X."/>
            <person name="Edwards D."/>
            <person name="Zhang G."/>
            <person name="Kahl G."/>
            <person name="Gil J."/>
            <person name="Singh K.B."/>
            <person name="Datta S.K."/>
            <person name="Jackson S.A."/>
            <person name="Wang J."/>
            <person name="Cook D.R."/>
        </authorList>
    </citation>
    <scope>NUCLEOTIDE SEQUENCE [LARGE SCALE GENOMIC DNA]</scope>
    <source>
        <strain evidence="18">cv. CDC Frontier</strain>
    </source>
</reference>
<dbReference type="Proteomes" id="UP000087171">
    <property type="component" value="Chromosome Ca1"/>
</dbReference>
<dbReference type="InterPro" id="IPR039637">
    <property type="entry name" value="CNOT7/CNOT8/Pop2"/>
</dbReference>